<evidence type="ECO:0000313" key="3">
    <source>
        <dbReference type="Proteomes" id="UP001177003"/>
    </source>
</evidence>
<dbReference type="EMBL" id="OX465086">
    <property type="protein sequence ID" value="CAI9266289.1"/>
    <property type="molecule type" value="Genomic_DNA"/>
</dbReference>
<accession>A0AA35VCS4</accession>
<dbReference type="Proteomes" id="UP001177003">
    <property type="component" value="Chromosome 0"/>
</dbReference>
<keyword evidence="3" id="KW-1185">Reference proteome</keyword>
<feature type="region of interest" description="Disordered" evidence="1">
    <location>
        <begin position="54"/>
        <end position="73"/>
    </location>
</feature>
<name>A0AA35VCS4_LACSI</name>
<evidence type="ECO:0000313" key="2">
    <source>
        <dbReference type="EMBL" id="CAI9266289.1"/>
    </source>
</evidence>
<organism evidence="2 3">
    <name type="scientific">Lactuca saligna</name>
    <name type="common">Willowleaf lettuce</name>
    <dbReference type="NCBI Taxonomy" id="75948"/>
    <lineage>
        <taxon>Eukaryota</taxon>
        <taxon>Viridiplantae</taxon>
        <taxon>Streptophyta</taxon>
        <taxon>Embryophyta</taxon>
        <taxon>Tracheophyta</taxon>
        <taxon>Spermatophyta</taxon>
        <taxon>Magnoliopsida</taxon>
        <taxon>eudicotyledons</taxon>
        <taxon>Gunneridae</taxon>
        <taxon>Pentapetalae</taxon>
        <taxon>asterids</taxon>
        <taxon>campanulids</taxon>
        <taxon>Asterales</taxon>
        <taxon>Asteraceae</taxon>
        <taxon>Cichorioideae</taxon>
        <taxon>Cichorieae</taxon>
        <taxon>Lactucinae</taxon>
        <taxon>Lactuca</taxon>
    </lineage>
</organism>
<reference evidence="2" key="1">
    <citation type="submission" date="2023-04" db="EMBL/GenBank/DDBJ databases">
        <authorList>
            <person name="Vijverberg K."/>
            <person name="Xiong W."/>
            <person name="Schranz E."/>
        </authorList>
    </citation>
    <scope>NUCLEOTIDE SEQUENCE</scope>
</reference>
<dbReference type="AlphaFoldDB" id="A0AA35VCS4"/>
<proteinExistence type="predicted"/>
<protein>
    <submittedName>
        <fullName evidence="2">Uncharacterized protein</fullName>
    </submittedName>
</protein>
<sequence length="153" mass="17933">MRKNPVRRTSLAMRSVEYLQIVCLTQIRFPTRIVRGLRRRTLLSQKNPFLYHLARGQPHPSSPNPSKKPVPTHKWTPHVKKMIQEDNIGFYEIGESFQTLRRDLIRENPTDCLISLLVPHVAQHEDHIHQVEDDRDLLRMEGRMLAGRVMGLE</sequence>
<evidence type="ECO:0000256" key="1">
    <source>
        <dbReference type="SAM" id="MobiDB-lite"/>
    </source>
</evidence>
<gene>
    <name evidence="2" type="ORF">LSALG_LOCUS6856</name>
</gene>